<dbReference type="Gramene" id="rna-gnl|WGS:JABURB|Cocit.L0587.1">
    <property type="protein sequence ID" value="cds-KAF7852059.1"/>
    <property type="gene ID" value="gene-BT93_L0587"/>
</dbReference>
<dbReference type="OrthoDB" id="672127at2759"/>
<proteinExistence type="predicted"/>
<keyword evidence="3" id="KW-1185">Reference proteome</keyword>
<organism evidence="2 3">
    <name type="scientific">Corymbia citriodora subsp. variegata</name>
    <dbReference type="NCBI Taxonomy" id="360336"/>
    <lineage>
        <taxon>Eukaryota</taxon>
        <taxon>Viridiplantae</taxon>
        <taxon>Streptophyta</taxon>
        <taxon>Embryophyta</taxon>
        <taxon>Tracheophyta</taxon>
        <taxon>Spermatophyta</taxon>
        <taxon>Magnoliopsida</taxon>
        <taxon>eudicotyledons</taxon>
        <taxon>Gunneridae</taxon>
        <taxon>Pentapetalae</taxon>
        <taxon>rosids</taxon>
        <taxon>malvids</taxon>
        <taxon>Myrtales</taxon>
        <taxon>Myrtaceae</taxon>
        <taxon>Myrtoideae</taxon>
        <taxon>Eucalypteae</taxon>
        <taxon>Corymbia</taxon>
    </lineage>
</organism>
<dbReference type="Proteomes" id="UP000806378">
    <property type="component" value="Unassembled WGS sequence"/>
</dbReference>
<accession>A0A8T0D0P3</accession>
<sequence>MEGAETTSASDDHLNELVISIESRFEGLSLPSNRCIFTVPEMLRRTNKEAYTPVVVSIGPYHRLNPSLMPMEDHKLLYLQNLLQHNQKYCLKDYIQRVMSWEVEARNCYDRRIVLDSYQFAKMMLLDGIFMIQRFLMYWDHQWMLPNDPIFSNPQMFGAVCCDMALLENQIPFFIVQRLFKMAFKTHQQHMPELLELMRRFFENVTRKEKLPAWVIESEVKHFVHAINLLFFPPVMEASNERHEGHKEMKFPPSATELVAAGVKLRKRESECLLDIKFENGVLDIPCLILDDLVEHFFRNIIAFEQCYGKSKYLTDYLVFMEYLVSSPGDAEVLIDKGIIENWLSNKESVVQVINNFGKEIATSRNYYFYSFSDKLIKHCQKPCNKWTATFKHDYCSSPWVVISVIAAGVLLLLTVAQTVFSALSVK</sequence>
<reference evidence="2" key="1">
    <citation type="submission" date="2020-05" db="EMBL/GenBank/DDBJ databases">
        <title>WGS assembly of Corymbia citriodora subspecies variegata.</title>
        <authorList>
            <person name="Barry K."/>
            <person name="Hundley H."/>
            <person name="Shu S."/>
            <person name="Jenkins J."/>
            <person name="Grimwood J."/>
            <person name="Baten A."/>
        </authorList>
    </citation>
    <scope>NUCLEOTIDE SEQUENCE</scope>
    <source>
        <strain evidence="2">CV2-018</strain>
    </source>
</reference>
<protein>
    <submittedName>
        <fullName evidence="2">Uncharacterized protein</fullName>
    </submittedName>
</protein>
<dbReference type="InterPro" id="IPR004158">
    <property type="entry name" value="DUF247_pln"/>
</dbReference>
<comment type="caution">
    <text evidence="2">The sequence shown here is derived from an EMBL/GenBank/DDBJ whole genome shotgun (WGS) entry which is preliminary data.</text>
</comment>
<evidence type="ECO:0000256" key="1">
    <source>
        <dbReference type="SAM" id="Phobius"/>
    </source>
</evidence>
<gene>
    <name evidence="2" type="ORF">BT93_L0587</name>
</gene>
<evidence type="ECO:0000313" key="2">
    <source>
        <dbReference type="EMBL" id="KAF7852059.1"/>
    </source>
</evidence>
<dbReference type="PANTHER" id="PTHR31170:SF25">
    <property type="entry name" value="BNAA09G04570D PROTEIN"/>
    <property type="match status" value="1"/>
</dbReference>
<evidence type="ECO:0000313" key="3">
    <source>
        <dbReference type="Proteomes" id="UP000806378"/>
    </source>
</evidence>
<keyword evidence="1" id="KW-0812">Transmembrane</keyword>
<dbReference type="AlphaFoldDB" id="A0A8T0D0P3"/>
<name>A0A8T0D0P3_CORYI</name>
<dbReference type="PANTHER" id="PTHR31170">
    <property type="entry name" value="BNAC04G53230D PROTEIN"/>
    <property type="match status" value="1"/>
</dbReference>
<dbReference type="Pfam" id="PF03140">
    <property type="entry name" value="DUF247"/>
    <property type="match status" value="1"/>
</dbReference>
<feature type="transmembrane region" description="Helical" evidence="1">
    <location>
        <begin position="400"/>
        <end position="424"/>
    </location>
</feature>
<keyword evidence="1" id="KW-0472">Membrane</keyword>
<keyword evidence="1" id="KW-1133">Transmembrane helix</keyword>
<dbReference type="EMBL" id="MU089520">
    <property type="protein sequence ID" value="KAF7852059.1"/>
    <property type="molecule type" value="Genomic_DNA"/>
</dbReference>